<dbReference type="EMBL" id="CADEAL010000202">
    <property type="protein sequence ID" value="CAB1416343.1"/>
    <property type="molecule type" value="Genomic_DNA"/>
</dbReference>
<dbReference type="AlphaFoldDB" id="A0A9N7Y8A4"/>
<evidence type="ECO:0000256" key="1">
    <source>
        <dbReference type="SAM" id="MobiDB-lite"/>
    </source>
</evidence>
<organism evidence="2 3">
    <name type="scientific">Pleuronectes platessa</name>
    <name type="common">European plaice</name>
    <dbReference type="NCBI Taxonomy" id="8262"/>
    <lineage>
        <taxon>Eukaryota</taxon>
        <taxon>Metazoa</taxon>
        <taxon>Chordata</taxon>
        <taxon>Craniata</taxon>
        <taxon>Vertebrata</taxon>
        <taxon>Euteleostomi</taxon>
        <taxon>Actinopterygii</taxon>
        <taxon>Neopterygii</taxon>
        <taxon>Teleostei</taxon>
        <taxon>Neoteleostei</taxon>
        <taxon>Acanthomorphata</taxon>
        <taxon>Carangaria</taxon>
        <taxon>Pleuronectiformes</taxon>
        <taxon>Pleuronectoidei</taxon>
        <taxon>Pleuronectidae</taxon>
        <taxon>Pleuronectes</taxon>
    </lineage>
</organism>
<feature type="compositionally biased region" description="Polar residues" evidence="1">
    <location>
        <begin position="76"/>
        <end position="104"/>
    </location>
</feature>
<evidence type="ECO:0000313" key="2">
    <source>
        <dbReference type="EMBL" id="CAB1416343.1"/>
    </source>
</evidence>
<proteinExistence type="predicted"/>
<dbReference type="Proteomes" id="UP001153269">
    <property type="component" value="Unassembled WGS sequence"/>
</dbReference>
<gene>
    <name evidence="2" type="ORF">PLEPLA_LOCUS4134</name>
</gene>
<reference evidence="2" key="1">
    <citation type="submission" date="2020-03" db="EMBL/GenBank/DDBJ databases">
        <authorList>
            <person name="Weist P."/>
        </authorList>
    </citation>
    <scope>NUCLEOTIDE SEQUENCE</scope>
</reference>
<evidence type="ECO:0000313" key="3">
    <source>
        <dbReference type="Proteomes" id="UP001153269"/>
    </source>
</evidence>
<feature type="region of interest" description="Disordered" evidence="1">
    <location>
        <begin position="74"/>
        <end position="104"/>
    </location>
</feature>
<keyword evidence="3" id="KW-1185">Reference proteome</keyword>
<comment type="caution">
    <text evidence="2">The sequence shown here is derived from an EMBL/GenBank/DDBJ whole genome shotgun (WGS) entry which is preliminary data.</text>
</comment>
<accession>A0A9N7Y8A4</accession>
<sequence>MRTVVLYLTEQALPTLDKMVAPRQSISSFCYRGMFLAPRLFQGDAPHYRACEGQGAGMGLSRQVDISGNLARTPRHISSSRTSGVGASVSTRADGQTSVPTSLDRTGPLAWRLSAGQPDIALSGTGWRDRSVFPAADPQGRLGVTVLLHYSVHGNEEAD</sequence>
<name>A0A9N7Y8A4_PLEPL</name>
<protein>
    <submittedName>
        <fullName evidence="2">Uncharacterized protein</fullName>
    </submittedName>
</protein>